<dbReference type="Gene3D" id="1.25.40.20">
    <property type="entry name" value="Ankyrin repeat-containing domain"/>
    <property type="match status" value="2"/>
</dbReference>
<dbReference type="PROSITE" id="PS50088">
    <property type="entry name" value="ANK_REPEAT"/>
    <property type="match status" value="2"/>
</dbReference>
<dbReference type="SUPFAM" id="SSF48403">
    <property type="entry name" value="Ankyrin repeat"/>
    <property type="match status" value="1"/>
</dbReference>
<dbReference type="PROSITE" id="PS50297">
    <property type="entry name" value="ANK_REP_REGION"/>
    <property type="match status" value="2"/>
</dbReference>
<keyword evidence="2 3" id="KW-0040">ANK repeat</keyword>
<sequence>MVILDLLSGKIKKAYQQKLEEDSSIGKILDEEYQLIKNRLFSPLASSILMDSKLSFQGIVCTWIACTTNLTDSQKKLNRELLNIVKGLDPCHYDQKEDRYCEYYIEKLKNFLQSNKNNQDLKTVLNLKRGESGLTVLHLVSSVGKVTQGYNETVDLLLEAGANPNIQSDKGSTPLHYTDVLANAASLLKGKANPNIQDHRGETPLHHAASIGHTDYVNLLLEKKANPTIQNRKGETPLQVAIDNRYYYIEECFFTNDQKSLSAQLYCILDKYFSTYDDCIWSKDEDRSGYAANLINLTKNLKEFLGKHKNSEDLKVIFSIRDRNGSSKILNYTRCINKKVVDLFLSAGAGSFCKKEASLLDCRGSFYSVGEKYCLKSTLWNTPNQVKLNKFLSKISEVQDMYRLEEIVNEAISSGVRIGFSKQSSQGKKAYNFVDHVIEKISKLEKNPKVASNIICKLVSRGAVFNSKIGIGVIDALESEFNDHKANMVKVYENYISNTHKFIELAKSTTNGELHDVRIDNSTLYLEYSGDSIIDVAKITDRAGNLGLTQGSIEYERDIIRIGKSEVEIQTEGGIRYYIDLIEGSDIVLTFYTSLGNVDVRLYPDVQDKSKIIVEVSNREEVLEKFKGRKKELSNDCVLGEDWVYDAIENGYFERSGGLMRPEVISESDKKWAKREELRRASDSRGKIASLP</sequence>
<dbReference type="Pfam" id="PF12796">
    <property type="entry name" value="Ank_2"/>
    <property type="match status" value="1"/>
</dbReference>
<accession>A0A3B0IUX5</accession>
<name>A0A3B0IUX5_9RICK</name>
<dbReference type="EMBL" id="OUNE01000012">
    <property type="protein sequence ID" value="SPP32737.1"/>
    <property type="molecule type" value="Genomic_DNA"/>
</dbReference>
<evidence type="ECO:0000256" key="2">
    <source>
        <dbReference type="ARBA" id="ARBA00023043"/>
    </source>
</evidence>
<dbReference type="InterPro" id="IPR002110">
    <property type="entry name" value="Ankyrin_rpt"/>
</dbReference>
<keyword evidence="1" id="KW-0677">Repeat</keyword>
<evidence type="ECO:0000313" key="4">
    <source>
        <dbReference type="EMBL" id="SPP32737.1"/>
    </source>
</evidence>
<dbReference type="Pfam" id="PF00023">
    <property type="entry name" value="Ank"/>
    <property type="match status" value="1"/>
</dbReference>
<evidence type="ECO:0000256" key="1">
    <source>
        <dbReference type="ARBA" id="ARBA00022737"/>
    </source>
</evidence>
<feature type="repeat" description="ANK" evidence="3">
    <location>
        <begin position="200"/>
        <end position="232"/>
    </location>
</feature>
<reference evidence="4" key="1">
    <citation type="submission" date="2018-04" db="EMBL/GenBank/DDBJ databases">
        <authorList>
            <person name="Go L.Y."/>
            <person name="Mitchell J.A."/>
        </authorList>
    </citation>
    <scope>NUCLEOTIDE SEQUENCE</scope>
    <source>
        <strain evidence="4">WBAD</strain>
    </source>
</reference>
<feature type="repeat" description="ANK" evidence="3">
    <location>
        <begin position="132"/>
        <end position="169"/>
    </location>
</feature>
<dbReference type="PANTHER" id="PTHR24198">
    <property type="entry name" value="ANKYRIN REPEAT AND PROTEIN KINASE DOMAIN-CONTAINING PROTEIN"/>
    <property type="match status" value="1"/>
</dbReference>
<proteinExistence type="predicted"/>
<gene>
    <name evidence="4" type="ORF">WBAD_0077</name>
</gene>
<evidence type="ECO:0000256" key="3">
    <source>
        <dbReference type="PROSITE-ProRule" id="PRU00023"/>
    </source>
</evidence>
<protein>
    <submittedName>
        <fullName evidence="4">Uncharacterized protein</fullName>
    </submittedName>
</protein>
<dbReference type="AlphaFoldDB" id="A0A3B0IUX5"/>
<dbReference type="PANTHER" id="PTHR24198:SF165">
    <property type="entry name" value="ANKYRIN REPEAT-CONTAINING PROTEIN-RELATED"/>
    <property type="match status" value="1"/>
</dbReference>
<dbReference type="InterPro" id="IPR036770">
    <property type="entry name" value="Ankyrin_rpt-contain_sf"/>
</dbReference>
<organism evidence="4">
    <name type="scientific">Wolbachia endosymbiont of Aleurodicus dispersus</name>
    <dbReference type="NCBI Taxonomy" id="1288877"/>
    <lineage>
        <taxon>Bacteria</taxon>
        <taxon>Pseudomonadati</taxon>
        <taxon>Pseudomonadota</taxon>
        <taxon>Alphaproteobacteria</taxon>
        <taxon>Rickettsiales</taxon>
        <taxon>Anaplasmataceae</taxon>
        <taxon>Wolbachieae</taxon>
        <taxon>Wolbachia</taxon>
    </lineage>
</organism>
<dbReference type="SMART" id="SM00248">
    <property type="entry name" value="ANK"/>
    <property type="match status" value="4"/>
</dbReference>